<gene>
    <name evidence="6" type="ORF">CBER1_10313</name>
</gene>
<dbReference type="Pfam" id="PF13649">
    <property type="entry name" value="Methyltransf_25"/>
    <property type="match status" value="1"/>
</dbReference>
<evidence type="ECO:0000259" key="5">
    <source>
        <dbReference type="Pfam" id="PF13649"/>
    </source>
</evidence>
<evidence type="ECO:0000256" key="4">
    <source>
        <dbReference type="ARBA" id="ARBA00038314"/>
    </source>
</evidence>
<comment type="similarity">
    <text evidence="4">Belongs to the class I-like SAM-binding methyltransferase superfamily.</text>
</comment>
<dbReference type="SUPFAM" id="SSF53335">
    <property type="entry name" value="S-adenosyl-L-methionine-dependent methyltransferases"/>
    <property type="match status" value="1"/>
</dbReference>
<dbReference type="PANTHER" id="PTHR35897">
    <property type="entry name" value="METHYLTRANSFERASE AUSD"/>
    <property type="match status" value="1"/>
</dbReference>
<name>A0A2S6BY77_9PEZI</name>
<keyword evidence="3" id="KW-0949">S-adenosyl-L-methionine</keyword>
<dbReference type="InterPro" id="IPR041698">
    <property type="entry name" value="Methyltransf_25"/>
</dbReference>
<dbReference type="InterPro" id="IPR051654">
    <property type="entry name" value="Meroterpenoid_MTases"/>
</dbReference>
<sequence length="340" mass="38061">MWVRKAAHLQEMLTTECWSTVETLTGASAQVLKYKVPNALPVMAALVGLVSQISRAQLCIMSLALDDTKVPINNHNIAKFYLEGDPDLSDQWKAILTKYSGVPENELFPHRERLWKIYRYPCIGWYAFLDFSIGNHACYEELLVNVKKGATLLDLGCCVGQDIRKLVFDGAPTGHLTGSELSPDFIDAGYDLFRDRDRLQATFTTGDFFAPEVAGLAEQSFDYIHASSFFHLFDLERQFEAMSGCVRLLKQKPGSLIFGRQVGTTAAGEVEHAQTELVKTFRHDDASFRKLVDDVAAKHGVPLDVQSTLTEERRVSGPVVPGINMWLRQDFVITIAAVRR</sequence>
<evidence type="ECO:0000313" key="6">
    <source>
        <dbReference type="EMBL" id="PPJ52444.1"/>
    </source>
</evidence>
<accession>A0A2S6BY77</accession>
<evidence type="ECO:0000256" key="1">
    <source>
        <dbReference type="ARBA" id="ARBA00005179"/>
    </source>
</evidence>
<dbReference type="OrthoDB" id="2094832at2759"/>
<dbReference type="Proteomes" id="UP000237631">
    <property type="component" value="Unassembled WGS sequence"/>
</dbReference>
<keyword evidence="7" id="KW-1185">Reference proteome</keyword>
<comment type="pathway">
    <text evidence="1">Secondary metabolite biosynthesis.</text>
</comment>
<dbReference type="EMBL" id="PNEN01001696">
    <property type="protein sequence ID" value="PPJ52444.1"/>
    <property type="molecule type" value="Genomic_DNA"/>
</dbReference>
<comment type="caution">
    <text evidence="6">The sequence shown here is derived from an EMBL/GenBank/DDBJ whole genome shotgun (WGS) entry which is preliminary data.</text>
</comment>
<proteinExistence type="inferred from homology"/>
<dbReference type="AlphaFoldDB" id="A0A2S6BY77"/>
<dbReference type="InterPro" id="IPR029063">
    <property type="entry name" value="SAM-dependent_MTases_sf"/>
</dbReference>
<protein>
    <recommendedName>
        <fullName evidence="5">Methyltransferase domain-containing protein</fullName>
    </recommendedName>
</protein>
<feature type="domain" description="Methyltransferase" evidence="5">
    <location>
        <begin position="153"/>
        <end position="251"/>
    </location>
</feature>
<evidence type="ECO:0000313" key="7">
    <source>
        <dbReference type="Proteomes" id="UP000237631"/>
    </source>
</evidence>
<organism evidence="6 7">
    <name type="scientific">Cercospora berteroae</name>
    <dbReference type="NCBI Taxonomy" id="357750"/>
    <lineage>
        <taxon>Eukaryota</taxon>
        <taxon>Fungi</taxon>
        <taxon>Dikarya</taxon>
        <taxon>Ascomycota</taxon>
        <taxon>Pezizomycotina</taxon>
        <taxon>Dothideomycetes</taxon>
        <taxon>Dothideomycetidae</taxon>
        <taxon>Mycosphaerellales</taxon>
        <taxon>Mycosphaerellaceae</taxon>
        <taxon>Cercospora</taxon>
    </lineage>
</organism>
<dbReference type="CDD" id="cd02440">
    <property type="entry name" value="AdoMet_MTases"/>
    <property type="match status" value="1"/>
</dbReference>
<evidence type="ECO:0000256" key="3">
    <source>
        <dbReference type="ARBA" id="ARBA00022691"/>
    </source>
</evidence>
<dbReference type="Gene3D" id="3.40.50.150">
    <property type="entry name" value="Vaccinia Virus protein VP39"/>
    <property type="match status" value="1"/>
</dbReference>
<dbReference type="GO" id="GO:0016740">
    <property type="term" value="F:transferase activity"/>
    <property type="evidence" value="ECO:0007669"/>
    <property type="project" value="UniProtKB-KW"/>
</dbReference>
<keyword evidence="2" id="KW-0808">Transferase</keyword>
<evidence type="ECO:0000256" key="2">
    <source>
        <dbReference type="ARBA" id="ARBA00022679"/>
    </source>
</evidence>
<dbReference type="STRING" id="357750.A0A2S6BY77"/>
<reference evidence="7" key="1">
    <citation type="journal article" date="2017" name="bioRxiv">
        <title>Conservation of a gene cluster reveals novel cercosporin biosynthetic mechanisms and extends production to the genus Colletotrichum.</title>
        <authorList>
            <person name="de Jonge R."/>
            <person name="Ebert M.K."/>
            <person name="Huitt-Roehl C.R."/>
            <person name="Pal P."/>
            <person name="Suttle J.C."/>
            <person name="Spanner R.E."/>
            <person name="Neubauer J.D."/>
            <person name="Jurick W.M.II."/>
            <person name="Stott K.A."/>
            <person name="Secor G.A."/>
            <person name="Thomma B.P.H.J."/>
            <person name="Van de Peer Y."/>
            <person name="Townsend C.A."/>
            <person name="Bolton M.D."/>
        </authorList>
    </citation>
    <scope>NUCLEOTIDE SEQUENCE [LARGE SCALE GENOMIC DNA]</scope>
    <source>
        <strain evidence="7">CBS538.71</strain>
    </source>
</reference>
<dbReference type="PANTHER" id="PTHR35897:SF1">
    <property type="entry name" value="METHYLTRANSFERASE AUSD"/>
    <property type="match status" value="1"/>
</dbReference>